<feature type="domain" description="HTH hxlR-type" evidence="4">
    <location>
        <begin position="11"/>
        <end position="109"/>
    </location>
</feature>
<keyword evidence="3" id="KW-0804">Transcription</keyword>
<dbReference type="InterPro" id="IPR029229">
    <property type="entry name" value="Alkyl_sulf_C"/>
</dbReference>
<evidence type="ECO:0000256" key="3">
    <source>
        <dbReference type="ARBA" id="ARBA00023163"/>
    </source>
</evidence>
<dbReference type="InterPro" id="IPR036390">
    <property type="entry name" value="WH_DNA-bd_sf"/>
</dbReference>
<evidence type="ECO:0000259" key="4">
    <source>
        <dbReference type="PROSITE" id="PS51118"/>
    </source>
</evidence>
<proteinExistence type="predicted"/>
<evidence type="ECO:0000256" key="1">
    <source>
        <dbReference type="ARBA" id="ARBA00023015"/>
    </source>
</evidence>
<dbReference type="RefSeq" id="WP_091671898.1">
    <property type="nucleotide sequence ID" value="NZ_FOKG01000004.1"/>
</dbReference>
<reference evidence="6" key="1">
    <citation type="submission" date="2016-10" db="EMBL/GenBank/DDBJ databases">
        <authorList>
            <person name="Varghese N."/>
            <person name="Submissions S."/>
        </authorList>
    </citation>
    <scope>NUCLEOTIDE SEQUENCE [LARGE SCALE GENOMIC DNA]</scope>
    <source>
        <strain evidence="6">CGMCC 4.3568</strain>
    </source>
</reference>
<dbReference type="InterPro" id="IPR036388">
    <property type="entry name" value="WH-like_DNA-bd_sf"/>
</dbReference>
<dbReference type="Pfam" id="PF01638">
    <property type="entry name" value="HxlR"/>
    <property type="match status" value="1"/>
</dbReference>
<dbReference type="InterPro" id="IPR002577">
    <property type="entry name" value="HTH_HxlR"/>
</dbReference>
<dbReference type="SUPFAM" id="SSF46785">
    <property type="entry name" value="Winged helix' DNA-binding domain"/>
    <property type="match status" value="1"/>
</dbReference>
<gene>
    <name evidence="5" type="ORF">SAMN05216266_104180</name>
</gene>
<protein>
    <submittedName>
        <fullName evidence="5">Transcriptional regulator, HxlR family</fullName>
    </submittedName>
</protein>
<organism evidence="5 6">
    <name type="scientific">Amycolatopsis marina</name>
    <dbReference type="NCBI Taxonomy" id="490629"/>
    <lineage>
        <taxon>Bacteria</taxon>
        <taxon>Bacillati</taxon>
        <taxon>Actinomycetota</taxon>
        <taxon>Actinomycetes</taxon>
        <taxon>Pseudonocardiales</taxon>
        <taxon>Pseudonocardiaceae</taxon>
        <taxon>Amycolatopsis</taxon>
    </lineage>
</organism>
<dbReference type="PROSITE" id="PS51118">
    <property type="entry name" value="HTH_HXLR"/>
    <property type="match status" value="1"/>
</dbReference>
<evidence type="ECO:0000313" key="5">
    <source>
        <dbReference type="EMBL" id="SFB07250.1"/>
    </source>
</evidence>
<dbReference type="AlphaFoldDB" id="A0A1I0Y3S3"/>
<name>A0A1I0Y3S3_9PSEU</name>
<dbReference type="Pfam" id="PF14864">
    <property type="entry name" value="Alkyl_sulf_C"/>
    <property type="match status" value="1"/>
</dbReference>
<keyword evidence="1" id="KW-0805">Transcription regulation</keyword>
<dbReference type="SUPFAM" id="SSF55718">
    <property type="entry name" value="SCP-like"/>
    <property type="match status" value="1"/>
</dbReference>
<dbReference type="OrthoDB" id="9792527at2"/>
<dbReference type="STRING" id="490629.SAMN05216266_104180"/>
<dbReference type="Gene3D" id="1.10.10.10">
    <property type="entry name" value="Winged helix-like DNA-binding domain superfamily/Winged helix DNA-binding domain"/>
    <property type="match status" value="1"/>
</dbReference>
<evidence type="ECO:0000256" key="2">
    <source>
        <dbReference type="ARBA" id="ARBA00023125"/>
    </source>
</evidence>
<sequence>MATSRSYNDACGMAHALDLVGERWALLVVRELVLGPKRYTDLRVGLPGISANVLSHRLDELTETGVVRRRRLGPPSGASVYELTEWGQELEPVIMRLGRWGARSPSRPREANLSVSSVVLSLRTNFEPAASADIGVGLELRFGEEHFLAKVDQGKFEVHRAPGNHDQAPDAVVDTTPIILAGLLYGGQDLDAAVDSGSVTVEGDRAVVERFLTLFPLPVPAAGWTEQTSR</sequence>
<accession>A0A1I0Y3S3</accession>
<dbReference type="PANTHER" id="PTHR33204:SF18">
    <property type="entry name" value="TRANSCRIPTIONAL REGULATORY PROTEIN"/>
    <property type="match status" value="1"/>
</dbReference>
<keyword evidence="2" id="KW-0238">DNA-binding</keyword>
<dbReference type="PANTHER" id="PTHR33204">
    <property type="entry name" value="TRANSCRIPTIONAL REGULATOR, MARR FAMILY"/>
    <property type="match status" value="1"/>
</dbReference>
<keyword evidence="6" id="KW-1185">Reference proteome</keyword>
<dbReference type="GO" id="GO:0003677">
    <property type="term" value="F:DNA binding"/>
    <property type="evidence" value="ECO:0007669"/>
    <property type="project" value="UniProtKB-KW"/>
</dbReference>
<dbReference type="Gene3D" id="3.30.1050.10">
    <property type="entry name" value="SCP2 sterol-binding domain"/>
    <property type="match status" value="1"/>
</dbReference>
<dbReference type="InterPro" id="IPR036527">
    <property type="entry name" value="SCP2_sterol-bd_dom_sf"/>
</dbReference>
<dbReference type="Proteomes" id="UP000243799">
    <property type="component" value="Unassembled WGS sequence"/>
</dbReference>
<dbReference type="EMBL" id="FOKG01000004">
    <property type="protein sequence ID" value="SFB07250.1"/>
    <property type="molecule type" value="Genomic_DNA"/>
</dbReference>
<evidence type="ECO:0000313" key="6">
    <source>
        <dbReference type="Proteomes" id="UP000243799"/>
    </source>
</evidence>